<evidence type="ECO:0000256" key="6">
    <source>
        <dbReference type="ARBA" id="ARBA00048709"/>
    </source>
</evidence>
<evidence type="ECO:0000256" key="4">
    <source>
        <dbReference type="ARBA" id="ARBA00023004"/>
    </source>
</evidence>
<dbReference type="InterPro" id="IPR004294">
    <property type="entry name" value="Carotenoid_Oase"/>
</dbReference>
<dbReference type="Proteomes" id="UP000198341">
    <property type="component" value="Chromosome 1"/>
</dbReference>
<keyword evidence="3" id="KW-0560">Oxidoreductase</keyword>
<gene>
    <name evidence="9" type="ORF">Bathy01g01720</name>
</gene>
<evidence type="ECO:0000256" key="3">
    <source>
        <dbReference type="ARBA" id="ARBA00023002"/>
    </source>
</evidence>
<dbReference type="AlphaFoldDB" id="K8EZA1"/>
<dbReference type="eggNOG" id="KOG1285">
    <property type="taxonomic scope" value="Eukaryota"/>
</dbReference>
<feature type="binding site" evidence="7">
    <location>
        <position position="592"/>
    </location>
    <ligand>
        <name>Fe cation</name>
        <dbReference type="ChEBI" id="CHEBI:24875"/>
        <note>catalytic</note>
    </ligand>
</feature>
<dbReference type="GO" id="GO:0016121">
    <property type="term" value="P:carotene catabolic process"/>
    <property type="evidence" value="ECO:0007669"/>
    <property type="project" value="TreeGrafter"/>
</dbReference>
<dbReference type="EC" id="1.14.99.n4" evidence="5"/>
<accession>K8EZA1</accession>
<evidence type="ECO:0000256" key="7">
    <source>
        <dbReference type="PIRSR" id="PIRSR604294-1"/>
    </source>
</evidence>
<dbReference type="RefSeq" id="XP_007515709.1">
    <property type="nucleotide sequence ID" value="XM_007515647.1"/>
</dbReference>
<name>K8EZA1_9CHLO</name>
<protein>
    <recommendedName>
        <fullName evidence="5">carotenoid 9,10-dioxygenase</fullName>
        <ecNumber evidence="5">1.14.99.n4</ecNumber>
    </recommendedName>
</protein>
<dbReference type="PANTHER" id="PTHR10543:SF89">
    <property type="entry name" value="CAROTENOID 9,10(9',10')-CLEAVAGE DIOXYGENASE 1"/>
    <property type="match status" value="1"/>
</dbReference>
<comment type="cofactor">
    <cofactor evidence="7">
        <name>Fe(2+)</name>
        <dbReference type="ChEBI" id="CHEBI:29033"/>
    </cofactor>
    <text evidence="7">Binds 1 Fe(2+) ion per subunit.</text>
</comment>
<dbReference type="GeneID" id="19017907"/>
<dbReference type="PANTHER" id="PTHR10543">
    <property type="entry name" value="BETA-CAROTENE DIOXYGENASE"/>
    <property type="match status" value="1"/>
</dbReference>
<sequence length="600" mass="66259">MMTSLKATSLSSFTSSHYSMMIKYDRRYSSLSASSSEPSSSSSLLRRFTRSRHHRIFASSSPTTSSPERRKQLLSPPHDISVPLPSAGKNKPPLSIERAISEYPWRGGLEPIENSAHPVQCETVFGAVPEEVKGGTLYRLGPGRCRLGSKKYAHWFDGDGCMHEIRFGKENGEVTMRSAMVETERYKAQETRKAKGDDDIVGARGAWTQATDIMDNLGKFPTNPGNTSPVVFNGSLLALCEGGPPIEIDKKTLKTKGEYSGKFTGDLSGFPMGFAAHSKIDANDGYMYAWGLAKPPALGHRFAKISPSGEVLKTTNVPLPDPLGFFLLHDACDTENYVVFVVVPWKATVGEIMPALIGVESFGHSFSYDSNAKTRIVVMRKSDLTVAMEVDVENFSSYHNAGAYEDEQGNIHALVCKLKGDREDLEKNFADMYNSVWTSKQYNHLYDVCLSVKEKKVLSQTKIGGDGAKPMEFPILSTKWTQTAAKTKSMPAFIYTLCFGESGGGYFDTVQKVATTLGANENHLEYRSKPGYFPAEVAFVPKNNAQKEDDGYLVFIEYAANRHASDVVVLDAETMDEVYRAESSYHVPYTFHGCWESSAN</sequence>
<feature type="region of interest" description="Disordered" evidence="8">
    <location>
        <begin position="55"/>
        <end position="93"/>
    </location>
</feature>
<keyword evidence="2 7" id="KW-0479">Metal-binding</keyword>
<reference evidence="9 10" key="1">
    <citation type="submission" date="2011-10" db="EMBL/GenBank/DDBJ databases">
        <authorList>
            <person name="Genoscope - CEA"/>
        </authorList>
    </citation>
    <scope>NUCLEOTIDE SEQUENCE [LARGE SCALE GENOMIC DNA]</scope>
    <source>
        <strain evidence="9 10">RCC 1105</strain>
    </source>
</reference>
<comment type="similarity">
    <text evidence="1">Belongs to the carotenoid oxygenase family.</text>
</comment>
<dbReference type="KEGG" id="bpg:Bathy01g01720"/>
<dbReference type="GO" id="GO:0009570">
    <property type="term" value="C:chloroplast stroma"/>
    <property type="evidence" value="ECO:0007669"/>
    <property type="project" value="TreeGrafter"/>
</dbReference>
<organism evidence="9 10">
    <name type="scientific">Bathycoccus prasinos</name>
    <dbReference type="NCBI Taxonomy" id="41875"/>
    <lineage>
        <taxon>Eukaryota</taxon>
        <taxon>Viridiplantae</taxon>
        <taxon>Chlorophyta</taxon>
        <taxon>Mamiellophyceae</taxon>
        <taxon>Mamiellales</taxon>
        <taxon>Bathycoccaceae</taxon>
        <taxon>Bathycoccus</taxon>
    </lineage>
</organism>
<feature type="binding site" evidence="7">
    <location>
        <position position="277"/>
    </location>
    <ligand>
        <name>Fe cation</name>
        <dbReference type="ChEBI" id="CHEBI:24875"/>
        <note>catalytic</note>
    </ligand>
</feature>
<keyword evidence="4 7" id="KW-0408">Iron</keyword>
<feature type="binding site" evidence="7">
    <location>
        <position position="399"/>
    </location>
    <ligand>
        <name>Fe cation</name>
        <dbReference type="ChEBI" id="CHEBI:24875"/>
        <note>catalytic</note>
    </ligand>
</feature>
<evidence type="ECO:0000256" key="8">
    <source>
        <dbReference type="SAM" id="MobiDB-lite"/>
    </source>
</evidence>
<evidence type="ECO:0000256" key="5">
    <source>
        <dbReference type="ARBA" id="ARBA00039084"/>
    </source>
</evidence>
<comment type="catalytic activity">
    <reaction evidence="6">
        <text>all-trans-zeaxanthin + 2 O2 = 4,9-dimethyldodeca-2,4,6,8,10-pentaenedial + 2 (3R)-hydroxy-beta-ionone</text>
        <dbReference type="Rhea" id="RHEA:26393"/>
        <dbReference type="ChEBI" id="CHEBI:15379"/>
        <dbReference type="ChEBI" id="CHEBI:27547"/>
        <dbReference type="ChEBI" id="CHEBI:53171"/>
        <dbReference type="ChEBI" id="CHEBI:53173"/>
        <dbReference type="EC" id="1.14.99.n4"/>
    </reaction>
</comment>
<evidence type="ECO:0000256" key="1">
    <source>
        <dbReference type="ARBA" id="ARBA00006787"/>
    </source>
</evidence>
<evidence type="ECO:0000313" key="10">
    <source>
        <dbReference type="Proteomes" id="UP000198341"/>
    </source>
</evidence>
<dbReference type="Pfam" id="PF03055">
    <property type="entry name" value="RPE65"/>
    <property type="match status" value="1"/>
</dbReference>
<keyword evidence="10" id="KW-1185">Reference proteome</keyword>
<feature type="binding site" evidence="7">
    <location>
        <position position="329"/>
    </location>
    <ligand>
        <name>Fe cation</name>
        <dbReference type="ChEBI" id="CHEBI:24875"/>
        <note>catalytic</note>
    </ligand>
</feature>
<evidence type="ECO:0000256" key="2">
    <source>
        <dbReference type="ARBA" id="ARBA00022723"/>
    </source>
</evidence>
<evidence type="ECO:0000313" key="9">
    <source>
        <dbReference type="EMBL" id="CCO14588.1"/>
    </source>
</evidence>
<dbReference type="GO" id="GO:0010436">
    <property type="term" value="F:carotenoid dioxygenase activity"/>
    <property type="evidence" value="ECO:0007669"/>
    <property type="project" value="TreeGrafter"/>
</dbReference>
<dbReference type="GO" id="GO:0046872">
    <property type="term" value="F:metal ion binding"/>
    <property type="evidence" value="ECO:0007669"/>
    <property type="project" value="UniProtKB-KW"/>
</dbReference>
<dbReference type="OrthoDB" id="1069523at2759"/>
<proteinExistence type="inferred from homology"/>
<dbReference type="EMBL" id="FO082278">
    <property type="protein sequence ID" value="CCO14588.1"/>
    <property type="molecule type" value="Genomic_DNA"/>
</dbReference>